<gene>
    <name evidence="2" type="ORF">EOD39_16983</name>
</gene>
<name>A0A444V4J4_ACIRT</name>
<comment type="caution">
    <text evidence="2">The sequence shown here is derived from an EMBL/GenBank/DDBJ whole genome shotgun (WGS) entry which is preliminary data.</text>
</comment>
<keyword evidence="3" id="KW-1185">Reference proteome</keyword>
<sequence length="81" mass="8820">MEWKATVCTCALLCLGVLLTWSAPARSQAVLTDYDITEFQKGFLTEGTEGEVQEYTGLDTGEKAMKTKSKKSPEEILAAAD</sequence>
<organism evidence="2 3">
    <name type="scientific">Acipenser ruthenus</name>
    <name type="common">Sterlet sturgeon</name>
    <dbReference type="NCBI Taxonomy" id="7906"/>
    <lineage>
        <taxon>Eukaryota</taxon>
        <taxon>Metazoa</taxon>
        <taxon>Chordata</taxon>
        <taxon>Craniata</taxon>
        <taxon>Vertebrata</taxon>
        <taxon>Euteleostomi</taxon>
        <taxon>Actinopterygii</taxon>
        <taxon>Chondrostei</taxon>
        <taxon>Acipenseriformes</taxon>
        <taxon>Acipenseridae</taxon>
        <taxon>Acipenser</taxon>
    </lineage>
</organism>
<dbReference type="AlphaFoldDB" id="A0A444V4J4"/>
<feature type="signal peptide" evidence="1">
    <location>
        <begin position="1"/>
        <end position="27"/>
    </location>
</feature>
<dbReference type="Proteomes" id="UP000289886">
    <property type="component" value="Unassembled WGS sequence"/>
</dbReference>
<accession>A0A444V4J4</accession>
<evidence type="ECO:0000313" key="3">
    <source>
        <dbReference type="Proteomes" id="UP000289886"/>
    </source>
</evidence>
<reference evidence="2 3" key="1">
    <citation type="submission" date="2019-01" db="EMBL/GenBank/DDBJ databases">
        <title>Draft Genome and Complete Hox-Cluster Characterization of the Sterlet Sturgeon (Acipenser ruthenus).</title>
        <authorList>
            <person name="Wei Q."/>
        </authorList>
    </citation>
    <scope>NUCLEOTIDE SEQUENCE [LARGE SCALE GENOMIC DNA]</scope>
    <source>
        <strain evidence="2">WHYD16114868_AA</strain>
        <tissue evidence="2">Blood</tissue>
    </source>
</reference>
<dbReference type="EMBL" id="SCEB01002465">
    <property type="protein sequence ID" value="RXM95341.1"/>
    <property type="molecule type" value="Genomic_DNA"/>
</dbReference>
<evidence type="ECO:0000313" key="2">
    <source>
        <dbReference type="EMBL" id="RXM95341.1"/>
    </source>
</evidence>
<feature type="chain" id="PRO_5019455943" evidence="1">
    <location>
        <begin position="28"/>
        <end position="81"/>
    </location>
</feature>
<protein>
    <submittedName>
        <fullName evidence="2">Uncharacterized protein</fullName>
    </submittedName>
</protein>
<keyword evidence="1" id="KW-0732">Signal</keyword>
<proteinExistence type="predicted"/>
<evidence type="ECO:0000256" key="1">
    <source>
        <dbReference type="SAM" id="SignalP"/>
    </source>
</evidence>